<dbReference type="EMBL" id="JAIWYP010000004">
    <property type="protein sequence ID" value="KAH3842529.1"/>
    <property type="molecule type" value="Genomic_DNA"/>
</dbReference>
<evidence type="ECO:0000313" key="3">
    <source>
        <dbReference type="EMBL" id="KAH3842529.1"/>
    </source>
</evidence>
<organism evidence="3 4">
    <name type="scientific">Dreissena polymorpha</name>
    <name type="common">Zebra mussel</name>
    <name type="synonym">Mytilus polymorpha</name>
    <dbReference type="NCBI Taxonomy" id="45954"/>
    <lineage>
        <taxon>Eukaryota</taxon>
        <taxon>Metazoa</taxon>
        <taxon>Spiralia</taxon>
        <taxon>Lophotrochozoa</taxon>
        <taxon>Mollusca</taxon>
        <taxon>Bivalvia</taxon>
        <taxon>Autobranchia</taxon>
        <taxon>Heteroconchia</taxon>
        <taxon>Euheterodonta</taxon>
        <taxon>Imparidentia</taxon>
        <taxon>Neoheterodontei</taxon>
        <taxon>Myida</taxon>
        <taxon>Dreissenoidea</taxon>
        <taxon>Dreissenidae</taxon>
        <taxon>Dreissena</taxon>
    </lineage>
</organism>
<feature type="chain" id="PRO_5038822880" evidence="2">
    <location>
        <begin position="21"/>
        <end position="194"/>
    </location>
</feature>
<dbReference type="AlphaFoldDB" id="A0A9D4KN34"/>
<feature type="compositionally biased region" description="Low complexity" evidence="1">
    <location>
        <begin position="135"/>
        <end position="144"/>
    </location>
</feature>
<feature type="region of interest" description="Disordered" evidence="1">
    <location>
        <begin position="129"/>
        <end position="163"/>
    </location>
</feature>
<gene>
    <name evidence="3" type="ORF">DPMN_116025</name>
</gene>
<comment type="caution">
    <text evidence="3">The sequence shown here is derived from an EMBL/GenBank/DDBJ whole genome shotgun (WGS) entry which is preliminary data.</text>
</comment>
<proteinExistence type="predicted"/>
<reference evidence="3" key="2">
    <citation type="submission" date="2020-11" db="EMBL/GenBank/DDBJ databases">
        <authorList>
            <person name="McCartney M.A."/>
            <person name="Auch B."/>
            <person name="Kono T."/>
            <person name="Mallez S."/>
            <person name="Becker A."/>
            <person name="Gohl D.M."/>
            <person name="Silverstein K.A.T."/>
            <person name="Koren S."/>
            <person name="Bechman K.B."/>
            <person name="Herman A."/>
            <person name="Abrahante J.E."/>
            <person name="Garbe J."/>
        </authorList>
    </citation>
    <scope>NUCLEOTIDE SEQUENCE</scope>
    <source>
        <strain evidence="3">Duluth1</strain>
        <tissue evidence="3">Whole animal</tissue>
    </source>
</reference>
<dbReference type="Proteomes" id="UP000828390">
    <property type="component" value="Unassembled WGS sequence"/>
</dbReference>
<feature type="compositionally biased region" description="Polar residues" evidence="1">
    <location>
        <begin position="145"/>
        <end position="163"/>
    </location>
</feature>
<feature type="signal peptide" evidence="2">
    <location>
        <begin position="1"/>
        <end position="20"/>
    </location>
</feature>
<keyword evidence="4" id="KW-1185">Reference proteome</keyword>
<evidence type="ECO:0000256" key="2">
    <source>
        <dbReference type="SAM" id="SignalP"/>
    </source>
</evidence>
<reference evidence="3" key="1">
    <citation type="journal article" date="2019" name="bioRxiv">
        <title>The Genome of the Zebra Mussel, Dreissena polymorpha: A Resource for Invasive Species Research.</title>
        <authorList>
            <person name="McCartney M.A."/>
            <person name="Auch B."/>
            <person name="Kono T."/>
            <person name="Mallez S."/>
            <person name="Zhang Y."/>
            <person name="Obille A."/>
            <person name="Becker A."/>
            <person name="Abrahante J.E."/>
            <person name="Garbe J."/>
            <person name="Badalamenti J.P."/>
            <person name="Herman A."/>
            <person name="Mangelson H."/>
            <person name="Liachko I."/>
            <person name="Sullivan S."/>
            <person name="Sone E.D."/>
            <person name="Koren S."/>
            <person name="Silverstein K.A.T."/>
            <person name="Beckman K.B."/>
            <person name="Gohl D.M."/>
        </authorList>
    </citation>
    <scope>NUCLEOTIDE SEQUENCE</scope>
    <source>
        <strain evidence="3">Duluth1</strain>
        <tissue evidence="3">Whole animal</tissue>
    </source>
</reference>
<name>A0A9D4KN34_DREPO</name>
<accession>A0A9D4KN34</accession>
<keyword evidence="2" id="KW-0732">Signal</keyword>
<protein>
    <submittedName>
        <fullName evidence="3">Uncharacterized protein</fullName>
    </submittedName>
</protein>
<evidence type="ECO:0000256" key="1">
    <source>
        <dbReference type="SAM" id="MobiDB-lite"/>
    </source>
</evidence>
<evidence type="ECO:0000313" key="4">
    <source>
        <dbReference type="Proteomes" id="UP000828390"/>
    </source>
</evidence>
<sequence length="194" mass="21158">MADHVCVVIFICSCVVLVLTDSTDNCQKVEVGIAHKLFMFPFKWSAQELESVTCDKYGTTIGHCRGISVFDCSVEQSFRGLYNMSSNANLTQVILTIITFDETLAGEYCCSKESKKESTCQCVQKAEPLTPKPAPSAEAPTAPEGTQTQASSTGIQIDTQTNSTSTGKQLGLNDWALTTCVPIFFHLSRMYIAD</sequence>